<dbReference type="SMART" id="SM00679">
    <property type="entry name" value="CTNS"/>
    <property type="match status" value="2"/>
</dbReference>
<dbReference type="PANTHER" id="PTHR13131:SF5">
    <property type="entry name" value="CYSTINOSIN"/>
    <property type="match status" value="1"/>
</dbReference>
<dbReference type="Pfam" id="PF04193">
    <property type="entry name" value="PQ-loop"/>
    <property type="match status" value="2"/>
</dbReference>
<dbReference type="InterPro" id="IPR005282">
    <property type="entry name" value="LC_transporter"/>
</dbReference>
<proteinExistence type="predicted"/>
<feature type="transmembrane region" description="Helical" evidence="7">
    <location>
        <begin position="117"/>
        <end position="138"/>
    </location>
</feature>
<dbReference type="Gene3D" id="1.20.1280.290">
    <property type="match status" value="1"/>
</dbReference>
<keyword evidence="2" id="KW-0813">Transport</keyword>
<dbReference type="HOGENOM" id="CLU_046327_0_1_1"/>
<keyword evidence="5 7" id="KW-1133">Transmembrane helix</keyword>
<dbReference type="GO" id="GO:0005774">
    <property type="term" value="C:vacuolar membrane"/>
    <property type="evidence" value="ECO:0007669"/>
    <property type="project" value="TreeGrafter"/>
</dbReference>
<dbReference type="STRING" id="383855.N1Q642"/>
<dbReference type="PANTHER" id="PTHR13131">
    <property type="entry name" value="CYSTINOSIN"/>
    <property type="match status" value="1"/>
</dbReference>
<dbReference type="RefSeq" id="XP_007919872.1">
    <property type="nucleotide sequence ID" value="XM_007921681.1"/>
</dbReference>
<dbReference type="Proteomes" id="UP000016932">
    <property type="component" value="Unassembled WGS sequence"/>
</dbReference>
<dbReference type="GO" id="GO:0000324">
    <property type="term" value="C:fungal-type vacuole"/>
    <property type="evidence" value="ECO:0007669"/>
    <property type="project" value="TreeGrafter"/>
</dbReference>
<keyword evidence="9" id="KW-1185">Reference proteome</keyword>
<accession>N1Q642</accession>
<dbReference type="EMBL" id="KB446555">
    <property type="protein sequence ID" value="EME87655.1"/>
    <property type="molecule type" value="Genomic_DNA"/>
</dbReference>
<evidence type="ECO:0000256" key="3">
    <source>
        <dbReference type="ARBA" id="ARBA00022692"/>
    </source>
</evidence>
<evidence type="ECO:0000256" key="1">
    <source>
        <dbReference type="ARBA" id="ARBA00004127"/>
    </source>
</evidence>
<evidence type="ECO:0008006" key="10">
    <source>
        <dbReference type="Google" id="ProtNLM"/>
    </source>
</evidence>
<dbReference type="InterPro" id="IPR006603">
    <property type="entry name" value="PQ-loop_rpt"/>
</dbReference>
<dbReference type="GeneID" id="19338631"/>
<feature type="transmembrane region" description="Helical" evidence="7">
    <location>
        <begin position="226"/>
        <end position="246"/>
    </location>
</feature>
<sequence>RLCGWIYFIAWTVSFFPQAILNHSRRTTQGMLPDFPLLNVFGFGCYTLSALLFLYSPVIRDQYAVRHPHSPEPTVRFNDLAFGTIAFLMSIVCYSQFYPRLWGWEQKPNVQRHALRITLALISGGLVALGVVFAIIFAEGNGTDGMKWSWIDLVYCMEYVKLAFTIFKYIPQTISNFHRKSTLGWSITQQLLDFTGGILSLFQLIIDSSLQNDWSGLIEQNPLKFGLANISLVFDIIFILQHFVLFGPVEETATAKVSKHDAGGIADRVSDEREPLLPNMDRG</sequence>
<protein>
    <recommendedName>
        <fullName evidence="10">Cystinosin</fullName>
    </recommendedName>
</protein>
<dbReference type="AlphaFoldDB" id="N1Q642"/>
<evidence type="ECO:0000256" key="4">
    <source>
        <dbReference type="ARBA" id="ARBA00022737"/>
    </source>
</evidence>
<evidence type="ECO:0000313" key="9">
    <source>
        <dbReference type="Proteomes" id="UP000016932"/>
    </source>
</evidence>
<evidence type="ECO:0000256" key="2">
    <source>
        <dbReference type="ARBA" id="ARBA00022448"/>
    </source>
</evidence>
<feature type="transmembrane region" description="Helical" evidence="7">
    <location>
        <begin position="75"/>
        <end position="97"/>
    </location>
</feature>
<gene>
    <name evidence="8" type="ORF">MYCFIDRAFT_28461</name>
</gene>
<dbReference type="GO" id="GO:0015184">
    <property type="term" value="F:L-cystine transmembrane transporter activity"/>
    <property type="evidence" value="ECO:0007669"/>
    <property type="project" value="TreeGrafter"/>
</dbReference>
<dbReference type="GO" id="GO:0012505">
    <property type="term" value="C:endomembrane system"/>
    <property type="evidence" value="ECO:0007669"/>
    <property type="project" value="UniProtKB-SubCell"/>
</dbReference>
<evidence type="ECO:0000256" key="5">
    <source>
        <dbReference type="ARBA" id="ARBA00022989"/>
    </source>
</evidence>
<dbReference type="KEGG" id="pfj:MYCFIDRAFT_28461"/>
<reference evidence="8 9" key="1">
    <citation type="journal article" date="2012" name="PLoS Pathog.">
        <title>Diverse lifestyles and strategies of plant pathogenesis encoded in the genomes of eighteen Dothideomycetes fungi.</title>
        <authorList>
            <person name="Ohm R.A."/>
            <person name="Feau N."/>
            <person name="Henrissat B."/>
            <person name="Schoch C.L."/>
            <person name="Horwitz B.A."/>
            <person name="Barry K.W."/>
            <person name="Condon B.J."/>
            <person name="Copeland A.C."/>
            <person name="Dhillon B."/>
            <person name="Glaser F."/>
            <person name="Hesse C.N."/>
            <person name="Kosti I."/>
            <person name="LaButti K."/>
            <person name="Lindquist E.A."/>
            <person name="Lucas S."/>
            <person name="Salamov A.A."/>
            <person name="Bradshaw R.E."/>
            <person name="Ciuffetti L."/>
            <person name="Hamelin R.C."/>
            <person name="Kema G.H.J."/>
            <person name="Lawrence C."/>
            <person name="Scott J.A."/>
            <person name="Spatafora J.W."/>
            <person name="Turgeon B.G."/>
            <person name="de Wit P.J.G.M."/>
            <person name="Zhong S."/>
            <person name="Goodwin S.B."/>
            <person name="Grigoriev I.V."/>
        </authorList>
    </citation>
    <scope>NUCLEOTIDE SEQUENCE [LARGE SCALE GENOMIC DNA]</scope>
    <source>
        <strain evidence="8 9">CIRAD86</strain>
    </source>
</reference>
<dbReference type="eggNOG" id="KOG3145">
    <property type="taxonomic scope" value="Eukaryota"/>
</dbReference>
<feature type="non-terminal residue" evidence="8">
    <location>
        <position position="1"/>
    </location>
</feature>
<feature type="transmembrane region" description="Helical" evidence="7">
    <location>
        <begin position="35"/>
        <end position="55"/>
    </location>
</feature>
<name>N1Q642_PSEFD</name>
<feature type="transmembrane region" description="Helical" evidence="7">
    <location>
        <begin position="6"/>
        <end position="23"/>
    </location>
</feature>
<dbReference type="VEuPathDB" id="FungiDB:MYCFIDRAFT_28461"/>
<feature type="transmembrane region" description="Helical" evidence="7">
    <location>
        <begin position="182"/>
        <end position="206"/>
    </location>
</feature>
<dbReference type="OrthoDB" id="75720at2759"/>
<feature type="transmembrane region" description="Helical" evidence="7">
    <location>
        <begin position="150"/>
        <end position="170"/>
    </location>
</feature>
<comment type="subcellular location">
    <subcellularLocation>
        <location evidence="1">Endomembrane system</location>
        <topology evidence="1">Multi-pass membrane protein</topology>
    </subcellularLocation>
</comment>
<keyword evidence="3 7" id="KW-0812">Transmembrane</keyword>
<organism evidence="8 9">
    <name type="scientific">Pseudocercospora fijiensis (strain CIRAD86)</name>
    <name type="common">Black leaf streak disease fungus</name>
    <name type="synonym">Mycosphaerella fijiensis</name>
    <dbReference type="NCBI Taxonomy" id="383855"/>
    <lineage>
        <taxon>Eukaryota</taxon>
        <taxon>Fungi</taxon>
        <taxon>Dikarya</taxon>
        <taxon>Ascomycota</taxon>
        <taxon>Pezizomycotina</taxon>
        <taxon>Dothideomycetes</taxon>
        <taxon>Dothideomycetidae</taxon>
        <taxon>Mycosphaerellales</taxon>
        <taxon>Mycosphaerellaceae</taxon>
        <taxon>Pseudocercospora</taxon>
    </lineage>
</organism>
<evidence type="ECO:0000313" key="8">
    <source>
        <dbReference type="EMBL" id="EME87655.1"/>
    </source>
</evidence>
<evidence type="ECO:0000256" key="6">
    <source>
        <dbReference type="ARBA" id="ARBA00023136"/>
    </source>
</evidence>
<keyword evidence="4" id="KW-0677">Repeat</keyword>
<evidence type="ECO:0000256" key="7">
    <source>
        <dbReference type="SAM" id="Phobius"/>
    </source>
</evidence>
<keyword evidence="6 7" id="KW-0472">Membrane</keyword>